<dbReference type="AlphaFoldDB" id="A0A3P6CZL7"/>
<evidence type="ECO:0000256" key="1">
    <source>
        <dbReference type="SAM" id="Phobius"/>
    </source>
</evidence>
<evidence type="ECO:0000313" key="2">
    <source>
        <dbReference type="EMBL" id="VDD13872.1"/>
    </source>
</evidence>
<keyword evidence="1" id="KW-0812">Transmembrane</keyword>
<protein>
    <submittedName>
        <fullName evidence="2">Uncharacterized protein</fullName>
    </submittedName>
</protein>
<keyword evidence="1" id="KW-1133">Transmembrane helix</keyword>
<reference evidence="2" key="1">
    <citation type="submission" date="2018-11" db="EMBL/GenBank/DDBJ databases">
        <authorList>
            <consortium name="Genoscope - CEA"/>
            <person name="William W."/>
        </authorList>
    </citation>
    <scope>NUCLEOTIDE SEQUENCE</scope>
</reference>
<accession>A0A3P6CZL7</accession>
<feature type="transmembrane region" description="Helical" evidence="1">
    <location>
        <begin position="12"/>
        <end position="33"/>
    </location>
</feature>
<dbReference type="Gene3D" id="3.40.50.720">
    <property type="entry name" value="NAD(P)-binding Rossmann-like Domain"/>
    <property type="match status" value="1"/>
</dbReference>
<organism evidence="2">
    <name type="scientific">Brassica oleracea</name>
    <name type="common">Wild cabbage</name>
    <dbReference type="NCBI Taxonomy" id="3712"/>
    <lineage>
        <taxon>Eukaryota</taxon>
        <taxon>Viridiplantae</taxon>
        <taxon>Streptophyta</taxon>
        <taxon>Embryophyta</taxon>
        <taxon>Tracheophyta</taxon>
        <taxon>Spermatophyta</taxon>
        <taxon>Magnoliopsida</taxon>
        <taxon>eudicotyledons</taxon>
        <taxon>Gunneridae</taxon>
        <taxon>Pentapetalae</taxon>
        <taxon>rosids</taxon>
        <taxon>malvids</taxon>
        <taxon>Brassicales</taxon>
        <taxon>Brassicaceae</taxon>
        <taxon>Brassiceae</taxon>
        <taxon>Brassica</taxon>
    </lineage>
</organism>
<dbReference type="SUPFAM" id="SSF51735">
    <property type="entry name" value="NAD(P)-binding Rossmann-fold domains"/>
    <property type="match status" value="1"/>
</dbReference>
<gene>
    <name evidence="2" type="ORF">BOLC4T27369H</name>
</gene>
<keyword evidence="1" id="KW-0472">Membrane</keyword>
<proteinExistence type="predicted"/>
<dbReference type="EMBL" id="LR031873">
    <property type="protein sequence ID" value="VDD13872.1"/>
    <property type="molecule type" value="Genomic_DNA"/>
</dbReference>
<sequence>MDKRWSLEGMTALVTGGASGIGFAFLLYCYIIFLTH</sequence>
<name>A0A3P6CZL7_BRAOL</name>
<dbReference type="InterPro" id="IPR036291">
    <property type="entry name" value="NAD(P)-bd_dom_sf"/>
</dbReference>